<organism evidence="1">
    <name type="scientific">Rhizophora mucronata</name>
    <name type="common">Asiatic mangrove</name>
    <dbReference type="NCBI Taxonomy" id="61149"/>
    <lineage>
        <taxon>Eukaryota</taxon>
        <taxon>Viridiplantae</taxon>
        <taxon>Streptophyta</taxon>
        <taxon>Embryophyta</taxon>
        <taxon>Tracheophyta</taxon>
        <taxon>Spermatophyta</taxon>
        <taxon>Magnoliopsida</taxon>
        <taxon>eudicotyledons</taxon>
        <taxon>Gunneridae</taxon>
        <taxon>Pentapetalae</taxon>
        <taxon>rosids</taxon>
        <taxon>fabids</taxon>
        <taxon>Malpighiales</taxon>
        <taxon>Rhizophoraceae</taxon>
        <taxon>Rhizophora</taxon>
    </lineage>
</organism>
<dbReference type="AlphaFoldDB" id="A0A2P2QUV1"/>
<reference evidence="1" key="1">
    <citation type="submission" date="2018-02" db="EMBL/GenBank/DDBJ databases">
        <title>Rhizophora mucronata_Transcriptome.</title>
        <authorList>
            <person name="Meera S.P."/>
            <person name="Sreeshan A."/>
            <person name="Augustine A."/>
        </authorList>
    </citation>
    <scope>NUCLEOTIDE SEQUENCE</scope>
    <source>
        <tissue evidence="1">Leaf</tissue>
    </source>
</reference>
<sequence>MCVGWTLWGLTRNTRGMVIITTR</sequence>
<name>A0A2P2QUV1_RHIMU</name>
<protein>
    <submittedName>
        <fullName evidence="1">Uncharacterized protein</fullName>
    </submittedName>
</protein>
<dbReference type="EMBL" id="GGEC01090177">
    <property type="protein sequence ID" value="MBX70661.1"/>
    <property type="molecule type" value="Transcribed_RNA"/>
</dbReference>
<evidence type="ECO:0000313" key="1">
    <source>
        <dbReference type="EMBL" id="MBX70661.1"/>
    </source>
</evidence>
<proteinExistence type="predicted"/>
<accession>A0A2P2QUV1</accession>